<keyword evidence="3" id="KW-1185">Reference proteome</keyword>
<comment type="caution">
    <text evidence="2">The sequence shown here is derived from an EMBL/GenBank/DDBJ whole genome shotgun (WGS) entry which is preliminary data.</text>
</comment>
<proteinExistence type="predicted"/>
<evidence type="ECO:0000313" key="2">
    <source>
        <dbReference type="EMBL" id="CAB9511067.1"/>
    </source>
</evidence>
<dbReference type="Gene3D" id="3.90.1410.10">
    <property type="entry name" value="set domain protein methyltransferase, domain 1"/>
    <property type="match status" value="1"/>
</dbReference>
<organism evidence="2 3">
    <name type="scientific">Seminavis robusta</name>
    <dbReference type="NCBI Taxonomy" id="568900"/>
    <lineage>
        <taxon>Eukaryota</taxon>
        <taxon>Sar</taxon>
        <taxon>Stramenopiles</taxon>
        <taxon>Ochrophyta</taxon>
        <taxon>Bacillariophyta</taxon>
        <taxon>Bacillariophyceae</taxon>
        <taxon>Bacillariophycidae</taxon>
        <taxon>Naviculales</taxon>
        <taxon>Naviculaceae</taxon>
        <taxon>Seminavis</taxon>
    </lineage>
</organism>
<accession>A0A9N8DY53</accession>
<dbReference type="SUPFAM" id="SSF82199">
    <property type="entry name" value="SET domain"/>
    <property type="match status" value="1"/>
</dbReference>
<dbReference type="CDD" id="cd10527">
    <property type="entry name" value="SET_LSMT"/>
    <property type="match status" value="1"/>
</dbReference>
<feature type="signal peptide" evidence="1">
    <location>
        <begin position="1"/>
        <end position="25"/>
    </location>
</feature>
<dbReference type="PANTHER" id="PTHR13271">
    <property type="entry name" value="UNCHARACTERIZED PUTATIVE METHYLTRANSFERASE"/>
    <property type="match status" value="1"/>
</dbReference>
<sequence>MLSYSRTYCLARVLFLALALLTTFGSSFSSLDTHHHHYHQLFKTTTTPWQQPIRRTLRHATQQQQTSQDLLDTFESWFSSVAPPSAVHGSIRHAFFGNLRGLEWTASPSSTPSAPVISVPLSLVLQSDIQDSTDKDDWDSNLARQLWSECLLGDQSKLSGYCDFLTQGRQYLPVPLSTAPNALRHWKKEERQALQQSTAGKKVLELELAQQELWKTKYDKGTNGNDNNNMSWEQFQWAMEVVHSRAFRGNFGSKTGDHSDQNTVLSLLPTVVPPLAAAVGGLVYVQSTPYPNDVVLAGLGALAVAPLVINLQSSSSPSAVLLPMIDSANHQEDADSKIEYDPLTKCFQMSIGPKCLIQPSATNGDDHPQLCVSYGKRSDAELLLNYGFLPEVSLCSDDVSLSEQRARLADAFNQRNY</sequence>
<dbReference type="OrthoDB" id="341421at2759"/>
<dbReference type="EMBL" id="CAICTM010000465">
    <property type="protein sequence ID" value="CAB9511067.1"/>
    <property type="molecule type" value="Genomic_DNA"/>
</dbReference>
<dbReference type="PANTHER" id="PTHR13271:SF151">
    <property type="entry name" value="SET DOMAIN-CONTAINING PROTEIN 4"/>
    <property type="match status" value="1"/>
</dbReference>
<evidence type="ECO:0000256" key="1">
    <source>
        <dbReference type="SAM" id="SignalP"/>
    </source>
</evidence>
<evidence type="ECO:0008006" key="4">
    <source>
        <dbReference type="Google" id="ProtNLM"/>
    </source>
</evidence>
<dbReference type="InterPro" id="IPR046341">
    <property type="entry name" value="SET_dom_sf"/>
</dbReference>
<feature type="chain" id="PRO_5040377709" description="SET domain-containing protein" evidence="1">
    <location>
        <begin position="26"/>
        <end position="417"/>
    </location>
</feature>
<dbReference type="GO" id="GO:0016279">
    <property type="term" value="F:protein-lysine N-methyltransferase activity"/>
    <property type="evidence" value="ECO:0007669"/>
    <property type="project" value="TreeGrafter"/>
</dbReference>
<name>A0A9N8DY53_9STRA</name>
<dbReference type="Proteomes" id="UP001153069">
    <property type="component" value="Unassembled WGS sequence"/>
</dbReference>
<keyword evidence="1" id="KW-0732">Signal</keyword>
<reference evidence="2" key="1">
    <citation type="submission" date="2020-06" db="EMBL/GenBank/DDBJ databases">
        <authorList>
            <consortium name="Plant Systems Biology data submission"/>
        </authorList>
    </citation>
    <scope>NUCLEOTIDE SEQUENCE</scope>
    <source>
        <strain evidence="2">D6</strain>
    </source>
</reference>
<protein>
    <recommendedName>
        <fullName evidence="4">SET domain-containing protein</fullName>
    </recommendedName>
</protein>
<evidence type="ECO:0000313" key="3">
    <source>
        <dbReference type="Proteomes" id="UP001153069"/>
    </source>
</evidence>
<dbReference type="InterPro" id="IPR050600">
    <property type="entry name" value="SETD3_SETD6_MTase"/>
</dbReference>
<dbReference type="AlphaFoldDB" id="A0A9N8DY53"/>
<gene>
    <name evidence="2" type="ORF">SEMRO_466_G148780.1</name>
</gene>